<feature type="domain" description="DDE-1" evidence="2">
    <location>
        <begin position="77"/>
        <end position="229"/>
    </location>
</feature>
<evidence type="ECO:0000259" key="2">
    <source>
        <dbReference type="Pfam" id="PF03184"/>
    </source>
</evidence>
<sequence>MAKYSTELKEDVVAQVQAGASAAAVSRSSGVLPRTIFKDETAFQTKKKCKKVVAVRGSTNVWCTDPTVNFHLSIVACASGSGFVVPPAFILPGKTVEWDIPEKCEVPGAAITTSPSGFINTYLFERWSHFFAAAVPSSVKRPLLLVLDGCGSHYSEDVINTADSLDIMLVLLPPNATHLLQPLDVAVFATLKDKLCTLINEVLEEDDEGCNSIDKMTAIRLASMAWTSSKIGRNIKIGFRTCGIYPLSLPSMATRLQVYEKNGAPRHVHLADWLHAKAVIEDEALTLPRRPKKAVKKRKRVSLGGQLLTHEKLKAAGDVPLARGAKPRTPTAASPDVMETPPDPTMQSAVATTANLQDIVTSVVVYEKHDQVRRRNICFNDCRHSVTQPAGCTTCSAALNSADSDDPSAAISPADSGDSSVSSAALNSADSDDPSAAINFASSGDSSVSSAALNSADSDDSSTAINSASSGYSSVSSADTSANASSSTASLTALPPAAPPLPAPSSSPAPAPPSPASSPAPAPPSPAPSLGPSPPALAEPPAPPPTAPPAPPSAATLSTLLTGSAILALPAPSAPEPAPRQQLRRLGQMEKLSLMAQ</sequence>
<evidence type="ECO:0000313" key="3">
    <source>
        <dbReference type="EMBL" id="KAE9020701.1"/>
    </source>
</evidence>
<feature type="region of interest" description="Disordered" evidence="1">
    <location>
        <begin position="321"/>
        <end position="346"/>
    </location>
</feature>
<reference evidence="3 4" key="1">
    <citation type="submission" date="2018-09" db="EMBL/GenBank/DDBJ databases">
        <title>Genomic investigation of the strawberry pathogen Phytophthora fragariae indicates pathogenicity is determined by transcriptional variation in three key races.</title>
        <authorList>
            <person name="Adams T.M."/>
            <person name="Armitage A.D."/>
            <person name="Sobczyk M.K."/>
            <person name="Bates H.J."/>
            <person name="Dunwell J.M."/>
            <person name="Nellist C.F."/>
            <person name="Harrison R.J."/>
        </authorList>
    </citation>
    <scope>NUCLEOTIDE SEQUENCE [LARGE SCALE GENOMIC DNA]</scope>
    <source>
        <strain evidence="3 4">SCRP249</strain>
    </source>
</reference>
<feature type="region of interest" description="Disordered" evidence="1">
    <location>
        <begin position="402"/>
        <end position="556"/>
    </location>
</feature>
<evidence type="ECO:0000256" key="1">
    <source>
        <dbReference type="SAM" id="MobiDB-lite"/>
    </source>
</evidence>
<dbReference type="PANTHER" id="PTHR19303">
    <property type="entry name" value="TRANSPOSON"/>
    <property type="match status" value="1"/>
</dbReference>
<dbReference type="Proteomes" id="UP000429607">
    <property type="component" value="Unassembled WGS sequence"/>
</dbReference>
<protein>
    <recommendedName>
        <fullName evidence="2">DDE-1 domain-containing protein</fullName>
    </recommendedName>
</protein>
<name>A0A6A3LMF0_9STRA</name>
<evidence type="ECO:0000313" key="4">
    <source>
        <dbReference type="Proteomes" id="UP000429607"/>
    </source>
</evidence>
<feature type="compositionally biased region" description="Pro residues" evidence="1">
    <location>
        <begin position="496"/>
        <end position="552"/>
    </location>
</feature>
<organism evidence="3 4">
    <name type="scientific">Phytophthora rubi</name>
    <dbReference type="NCBI Taxonomy" id="129364"/>
    <lineage>
        <taxon>Eukaryota</taxon>
        <taxon>Sar</taxon>
        <taxon>Stramenopiles</taxon>
        <taxon>Oomycota</taxon>
        <taxon>Peronosporomycetes</taxon>
        <taxon>Peronosporales</taxon>
        <taxon>Peronosporaceae</taxon>
        <taxon>Phytophthora</taxon>
    </lineage>
</organism>
<feature type="region of interest" description="Disordered" evidence="1">
    <location>
        <begin position="568"/>
        <end position="597"/>
    </location>
</feature>
<dbReference type="Gene3D" id="3.30.420.10">
    <property type="entry name" value="Ribonuclease H-like superfamily/Ribonuclease H"/>
    <property type="match status" value="1"/>
</dbReference>
<feature type="compositionally biased region" description="Low complexity" evidence="1">
    <location>
        <begin position="402"/>
        <end position="495"/>
    </location>
</feature>
<dbReference type="GO" id="GO:0003677">
    <property type="term" value="F:DNA binding"/>
    <property type="evidence" value="ECO:0007669"/>
    <property type="project" value="TreeGrafter"/>
</dbReference>
<dbReference type="Pfam" id="PF03184">
    <property type="entry name" value="DDE_1"/>
    <property type="match status" value="1"/>
</dbReference>
<dbReference type="PANTHER" id="PTHR19303:SF74">
    <property type="entry name" value="POGO TRANSPOSABLE ELEMENT WITH KRAB DOMAIN"/>
    <property type="match status" value="1"/>
</dbReference>
<dbReference type="AlphaFoldDB" id="A0A6A3LMF0"/>
<comment type="caution">
    <text evidence="3">The sequence shown here is derived from an EMBL/GenBank/DDBJ whole genome shotgun (WGS) entry which is preliminary data.</text>
</comment>
<dbReference type="GO" id="GO:0005634">
    <property type="term" value="C:nucleus"/>
    <property type="evidence" value="ECO:0007669"/>
    <property type="project" value="TreeGrafter"/>
</dbReference>
<accession>A0A6A3LMF0</accession>
<dbReference type="EMBL" id="QXFV01000932">
    <property type="protein sequence ID" value="KAE9020701.1"/>
    <property type="molecule type" value="Genomic_DNA"/>
</dbReference>
<proteinExistence type="predicted"/>
<dbReference type="InterPro" id="IPR050863">
    <property type="entry name" value="CenT-Element_Derived"/>
</dbReference>
<dbReference type="InterPro" id="IPR036397">
    <property type="entry name" value="RNaseH_sf"/>
</dbReference>
<gene>
    <name evidence="3" type="ORF">PR001_g13539</name>
</gene>
<dbReference type="InterPro" id="IPR004875">
    <property type="entry name" value="DDE_SF_endonuclease_dom"/>
</dbReference>